<feature type="compositionally biased region" description="Basic and acidic residues" evidence="1">
    <location>
        <begin position="41"/>
        <end position="60"/>
    </location>
</feature>
<dbReference type="Proteomes" id="UP000603708">
    <property type="component" value="Unassembled WGS sequence"/>
</dbReference>
<dbReference type="AlphaFoldDB" id="A0A919FVZ7"/>
<keyword evidence="3" id="KW-1185">Reference proteome</keyword>
<dbReference type="RefSeq" id="WP_308439140.1">
    <property type="nucleotide sequence ID" value="NZ_BNCD01000002.1"/>
</dbReference>
<name>A0A919FVZ7_9ACTN</name>
<gene>
    <name evidence="2" type="ORF">GCM10018793_11840</name>
</gene>
<feature type="compositionally biased region" description="Basic and acidic residues" evidence="1">
    <location>
        <begin position="1"/>
        <end position="34"/>
    </location>
</feature>
<evidence type="ECO:0000313" key="2">
    <source>
        <dbReference type="EMBL" id="GHH73310.1"/>
    </source>
</evidence>
<protein>
    <submittedName>
        <fullName evidence="2">Uncharacterized protein</fullName>
    </submittedName>
</protein>
<evidence type="ECO:0000256" key="1">
    <source>
        <dbReference type="SAM" id="MobiDB-lite"/>
    </source>
</evidence>
<evidence type="ECO:0000313" key="3">
    <source>
        <dbReference type="Proteomes" id="UP000603708"/>
    </source>
</evidence>
<organism evidence="2 3">
    <name type="scientific">Streptomyces sulfonofaciens</name>
    <dbReference type="NCBI Taxonomy" id="68272"/>
    <lineage>
        <taxon>Bacteria</taxon>
        <taxon>Bacillati</taxon>
        <taxon>Actinomycetota</taxon>
        <taxon>Actinomycetes</taxon>
        <taxon>Kitasatosporales</taxon>
        <taxon>Streptomycetaceae</taxon>
        <taxon>Streptomyces</taxon>
    </lineage>
</organism>
<feature type="compositionally biased region" description="Basic and acidic residues" evidence="1">
    <location>
        <begin position="83"/>
        <end position="94"/>
    </location>
</feature>
<accession>A0A919FVZ7</accession>
<proteinExistence type="predicted"/>
<sequence length="94" mass="10243">MADHRRAGAEDRARDESRATDEAKGPERIPRDMPDQQSGGGKDRWDVPQERRDDGGRSDEELPDTDESGTGKRGDAARSGGVHPEHPVPDEPSA</sequence>
<reference evidence="2" key="2">
    <citation type="submission" date="2020-09" db="EMBL/GenBank/DDBJ databases">
        <authorList>
            <person name="Sun Q."/>
            <person name="Ohkuma M."/>
        </authorList>
    </citation>
    <scope>NUCLEOTIDE SEQUENCE</scope>
    <source>
        <strain evidence="2">JCM 5069</strain>
    </source>
</reference>
<dbReference type="EMBL" id="BNCD01000002">
    <property type="protein sequence ID" value="GHH73310.1"/>
    <property type="molecule type" value="Genomic_DNA"/>
</dbReference>
<reference evidence="2" key="1">
    <citation type="journal article" date="2014" name="Int. J. Syst. Evol. Microbiol.">
        <title>Complete genome sequence of Corynebacterium casei LMG S-19264T (=DSM 44701T), isolated from a smear-ripened cheese.</title>
        <authorList>
            <consortium name="US DOE Joint Genome Institute (JGI-PGF)"/>
            <person name="Walter F."/>
            <person name="Albersmeier A."/>
            <person name="Kalinowski J."/>
            <person name="Ruckert C."/>
        </authorList>
    </citation>
    <scope>NUCLEOTIDE SEQUENCE</scope>
    <source>
        <strain evidence="2">JCM 5069</strain>
    </source>
</reference>
<comment type="caution">
    <text evidence="2">The sequence shown here is derived from an EMBL/GenBank/DDBJ whole genome shotgun (WGS) entry which is preliminary data.</text>
</comment>
<feature type="region of interest" description="Disordered" evidence="1">
    <location>
        <begin position="1"/>
        <end position="94"/>
    </location>
</feature>